<reference evidence="1 2" key="2">
    <citation type="journal article" date="2012" name="Eukaryot. Cell">
        <title>Genome update of Botrytis cinerea strains B05.10 and T4.</title>
        <authorList>
            <person name="Staats M."/>
            <person name="van Kan J.A."/>
        </authorList>
    </citation>
    <scope>NUCLEOTIDE SEQUENCE [LARGE SCALE GENOMIC DNA]</scope>
    <source>
        <strain evidence="1 2">B05.10</strain>
    </source>
</reference>
<evidence type="ECO:0000313" key="1">
    <source>
        <dbReference type="EMBL" id="ATZ46417.1"/>
    </source>
</evidence>
<dbReference type="AlphaFoldDB" id="A0A384J7N1"/>
<evidence type="ECO:0008006" key="3">
    <source>
        <dbReference type="Google" id="ProtNLM"/>
    </source>
</evidence>
<dbReference type="InterPro" id="IPR011333">
    <property type="entry name" value="SKP1/BTB/POZ_sf"/>
</dbReference>
<dbReference type="Proteomes" id="UP000001798">
    <property type="component" value="Chromosome 1"/>
</dbReference>
<gene>
    <name evidence="1" type="ORF">BCIN_01g10190</name>
</gene>
<protein>
    <recommendedName>
        <fullName evidence="3">BTB domain-containing protein</fullName>
    </recommendedName>
</protein>
<dbReference type="KEGG" id="bfu:BCIN_01g10190"/>
<proteinExistence type="predicted"/>
<keyword evidence="2" id="KW-1185">Reference proteome</keyword>
<dbReference type="OrthoDB" id="3504379at2759"/>
<dbReference type="GeneID" id="5437102"/>
<dbReference type="VEuPathDB" id="FungiDB:Bcin01g10190"/>
<organism evidence="1 2">
    <name type="scientific">Botryotinia fuckeliana (strain B05.10)</name>
    <name type="common">Noble rot fungus</name>
    <name type="synonym">Botrytis cinerea</name>
    <dbReference type="NCBI Taxonomy" id="332648"/>
    <lineage>
        <taxon>Eukaryota</taxon>
        <taxon>Fungi</taxon>
        <taxon>Dikarya</taxon>
        <taxon>Ascomycota</taxon>
        <taxon>Pezizomycotina</taxon>
        <taxon>Leotiomycetes</taxon>
        <taxon>Helotiales</taxon>
        <taxon>Sclerotiniaceae</taxon>
        <taxon>Botrytis</taxon>
    </lineage>
</organism>
<evidence type="ECO:0000313" key="2">
    <source>
        <dbReference type="Proteomes" id="UP000001798"/>
    </source>
</evidence>
<reference evidence="1 2" key="1">
    <citation type="journal article" date="2011" name="PLoS Genet.">
        <title>Genomic analysis of the necrotrophic fungal pathogens Sclerotinia sclerotiorum and Botrytis cinerea.</title>
        <authorList>
            <person name="Amselem J."/>
            <person name="Cuomo C.A."/>
            <person name="van Kan J.A."/>
            <person name="Viaud M."/>
            <person name="Benito E.P."/>
            <person name="Couloux A."/>
            <person name="Coutinho P.M."/>
            <person name="de Vries R.P."/>
            <person name="Dyer P.S."/>
            <person name="Fillinger S."/>
            <person name="Fournier E."/>
            <person name="Gout L."/>
            <person name="Hahn M."/>
            <person name="Kohn L."/>
            <person name="Lapalu N."/>
            <person name="Plummer K.M."/>
            <person name="Pradier J.M."/>
            <person name="Quevillon E."/>
            <person name="Sharon A."/>
            <person name="Simon A."/>
            <person name="ten Have A."/>
            <person name="Tudzynski B."/>
            <person name="Tudzynski P."/>
            <person name="Wincker P."/>
            <person name="Andrew M."/>
            <person name="Anthouard V."/>
            <person name="Beever R.E."/>
            <person name="Beffa R."/>
            <person name="Benoit I."/>
            <person name="Bouzid O."/>
            <person name="Brault B."/>
            <person name="Chen Z."/>
            <person name="Choquer M."/>
            <person name="Collemare J."/>
            <person name="Cotton P."/>
            <person name="Danchin E.G."/>
            <person name="Da Silva C."/>
            <person name="Gautier A."/>
            <person name="Giraud C."/>
            <person name="Giraud T."/>
            <person name="Gonzalez C."/>
            <person name="Grossetete S."/>
            <person name="Guldener U."/>
            <person name="Henrissat B."/>
            <person name="Howlett B.J."/>
            <person name="Kodira C."/>
            <person name="Kretschmer M."/>
            <person name="Lappartient A."/>
            <person name="Leroch M."/>
            <person name="Levis C."/>
            <person name="Mauceli E."/>
            <person name="Neuveglise C."/>
            <person name="Oeser B."/>
            <person name="Pearson M."/>
            <person name="Poulain J."/>
            <person name="Poussereau N."/>
            <person name="Quesneville H."/>
            <person name="Rascle C."/>
            <person name="Schumacher J."/>
            <person name="Segurens B."/>
            <person name="Sexton A."/>
            <person name="Silva E."/>
            <person name="Sirven C."/>
            <person name="Soanes D.M."/>
            <person name="Talbot N.J."/>
            <person name="Templeton M."/>
            <person name="Yandava C."/>
            <person name="Yarden O."/>
            <person name="Zeng Q."/>
            <person name="Rollins J.A."/>
            <person name="Lebrun M.H."/>
            <person name="Dickman M."/>
        </authorList>
    </citation>
    <scope>NUCLEOTIDE SEQUENCE [LARGE SCALE GENOMIC DNA]</scope>
    <source>
        <strain evidence="1 2">B05.10</strain>
    </source>
</reference>
<dbReference type="Gene3D" id="3.30.710.10">
    <property type="entry name" value="Potassium Channel Kv1.1, Chain A"/>
    <property type="match status" value="1"/>
</dbReference>
<name>A0A384J7N1_BOTFB</name>
<dbReference type="EMBL" id="CP009805">
    <property type="protein sequence ID" value="ATZ46417.1"/>
    <property type="molecule type" value="Genomic_DNA"/>
</dbReference>
<accession>A0A384J7N1</accession>
<dbReference type="RefSeq" id="XP_001556523.2">
    <property type="nucleotide sequence ID" value="XM_001556473.2"/>
</dbReference>
<reference evidence="1 2" key="3">
    <citation type="journal article" date="2017" name="Mol. Plant Pathol.">
        <title>A gapless genome sequence of the fungus Botrytis cinerea.</title>
        <authorList>
            <person name="Van Kan J.A."/>
            <person name="Stassen J.H."/>
            <person name="Mosbach A."/>
            <person name="Van Der Lee T.A."/>
            <person name="Faino L."/>
            <person name="Farmer A.D."/>
            <person name="Papasotiriou D.G."/>
            <person name="Zhou S."/>
            <person name="Seidl M.F."/>
            <person name="Cottam E."/>
            <person name="Edel D."/>
            <person name="Hahn M."/>
            <person name="Schwartz D.C."/>
            <person name="Dietrich R.A."/>
            <person name="Widdison S."/>
            <person name="Scalliet G."/>
        </authorList>
    </citation>
    <scope>NUCLEOTIDE SEQUENCE [LARGE SCALE GENOMIC DNA]</scope>
    <source>
        <strain evidence="1 2">B05.10</strain>
    </source>
</reference>
<sequence length="311" mass="36297">MNNTDQTHASLNKSKMSTEREFKIVTSRKRRCVLVALVVGPEKEVFAVSQDRLVKSIGYFQIAFLQGRFEEGIEREIYLEDEKTGAIKLLVAWLQRSKVNLDLISETYRNFWELRISADKWCSEKLANDVSDMILALRGSMIPFEHRDAWKLSDDDISAIWQLSLPNSTMRKLCIQCLAWEFREDLDKPRDGRVIGRLIINRLRSIVDMPDYVAEDIQADFESSKSCDFQHKYNISWHDKRERGRCDFHEHRDAHTKCKGVNTSVDTAEILDMAGFLIKKPKVNQDWTDGGRKSLVSFRTLEFYDRFLSQE</sequence>